<organism evidence="1 2">
    <name type="scientific">Elysia crispata</name>
    <name type="common">lettuce slug</name>
    <dbReference type="NCBI Taxonomy" id="231223"/>
    <lineage>
        <taxon>Eukaryota</taxon>
        <taxon>Metazoa</taxon>
        <taxon>Spiralia</taxon>
        <taxon>Lophotrochozoa</taxon>
        <taxon>Mollusca</taxon>
        <taxon>Gastropoda</taxon>
        <taxon>Heterobranchia</taxon>
        <taxon>Euthyneura</taxon>
        <taxon>Panpulmonata</taxon>
        <taxon>Sacoglossa</taxon>
        <taxon>Placobranchoidea</taxon>
        <taxon>Plakobranchidae</taxon>
        <taxon>Elysia</taxon>
    </lineage>
</organism>
<gene>
    <name evidence="1" type="ORF">RRG08_003448</name>
</gene>
<name>A0AAE1AB40_9GAST</name>
<dbReference type="EMBL" id="JAWDGP010002226">
    <property type="protein sequence ID" value="KAK3784643.1"/>
    <property type="molecule type" value="Genomic_DNA"/>
</dbReference>
<comment type="caution">
    <text evidence="1">The sequence shown here is derived from an EMBL/GenBank/DDBJ whole genome shotgun (WGS) entry which is preliminary data.</text>
</comment>
<dbReference type="AlphaFoldDB" id="A0AAE1AB40"/>
<accession>A0AAE1AB40</accession>
<dbReference type="Proteomes" id="UP001283361">
    <property type="component" value="Unassembled WGS sequence"/>
</dbReference>
<reference evidence="1" key="1">
    <citation type="journal article" date="2023" name="G3 (Bethesda)">
        <title>A reference genome for the long-term kleptoplast-retaining sea slug Elysia crispata morphotype clarki.</title>
        <authorList>
            <person name="Eastman K.E."/>
            <person name="Pendleton A.L."/>
            <person name="Shaikh M.A."/>
            <person name="Suttiyut T."/>
            <person name="Ogas R."/>
            <person name="Tomko P."/>
            <person name="Gavelis G."/>
            <person name="Widhalm J.R."/>
            <person name="Wisecaver J.H."/>
        </authorList>
    </citation>
    <scope>NUCLEOTIDE SEQUENCE</scope>
    <source>
        <strain evidence="1">ECLA1</strain>
    </source>
</reference>
<proteinExistence type="predicted"/>
<keyword evidence="2" id="KW-1185">Reference proteome</keyword>
<sequence length="79" mass="8757">MQLENENYCHGDGVGAALFVLMLVTKHIEVKSNLTRWATSTQLNFSSWRTFTFMEGIVTQHFTGNKGKDSPACPSSDSS</sequence>
<protein>
    <submittedName>
        <fullName evidence="1">Uncharacterized protein</fullName>
    </submittedName>
</protein>
<evidence type="ECO:0000313" key="2">
    <source>
        <dbReference type="Proteomes" id="UP001283361"/>
    </source>
</evidence>
<evidence type="ECO:0000313" key="1">
    <source>
        <dbReference type="EMBL" id="KAK3784643.1"/>
    </source>
</evidence>